<feature type="transmembrane region" description="Helical" evidence="6">
    <location>
        <begin position="109"/>
        <end position="126"/>
    </location>
</feature>
<dbReference type="Proteomes" id="UP000823921">
    <property type="component" value="Unassembled WGS sequence"/>
</dbReference>
<reference evidence="7" key="1">
    <citation type="journal article" date="2021" name="PeerJ">
        <title>Extensive microbial diversity within the chicken gut microbiome revealed by metagenomics and culture.</title>
        <authorList>
            <person name="Gilroy R."/>
            <person name="Ravi A."/>
            <person name="Getino M."/>
            <person name="Pursley I."/>
            <person name="Horton D.L."/>
            <person name="Alikhan N.F."/>
            <person name="Baker D."/>
            <person name="Gharbi K."/>
            <person name="Hall N."/>
            <person name="Watson M."/>
            <person name="Adriaenssens E.M."/>
            <person name="Foster-Nyarko E."/>
            <person name="Jarju S."/>
            <person name="Secka A."/>
            <person name="Antonio M."/>
            <person name="Oren A."/>
            <person name="Chaudhuri R.R."/>
            <person name="La Ragione R."/>
            <person name="Hildebrand F."/>
            <person name="Pallen M.J."/>
        </authorList>
    </citation>
    <scope>NUCLEOTIDE SEQUENCE</scope>
    <source>
        <strain evidence="7">CHK192-8294</strain>
    </source>
</reference>
<comment type="subcellular location">
    <subcellularLocation>
        <location evidence="1">Membrane</location>
        <topology evidence="1">Multi-pass membrane protein</topology>
    </subcellularLocation>
</comment>
<evidence type="ECO:0000313" key="7">
    <source>
        <dbReference type="EMBL" id="HJB80804.1"/>
    </source>
</evidence>
<feature type="transmembrane region" description="Helical" evidence="6">
    <location>
        <begin position="132"/>
        <end position="148"/>
    </location>
</feature>
<accession>A0A9D2MNK2</accession>
<protein>
    <recommendedName>
        <fullName evidence="9">YhhN-like protein</fullName>
    </recommendedName>
</protein>
<feature type="transmembrane region" description="Helical" evidence="6">
    <location>
        <begin position="196"/>
        <end position="213"/>
    </location>
</feature>
<evidence type="ECO:0000256" key="2">
    <source>
        <dbReference type="ARBA" id="ARBA00007375"/>
    </source>
</evidence>
<evidence type="ECO:0000256" key="5">
    <source>
        <dbReference type="ARBA" id="ARBA00023136"/>
    </source>
</evidence>
<reference evidence="7" key="2">
    <citation type="submission" date="2021-04" db="EMBL/GenBank/DDBJ databases">
        <authorList>
            <person name="Gilroy R."/>
        </authorList>
    </citation>
    <scope>NUCLEOTIDE SEQUENCE</scope>
    <source>
        <strain evidence="7">CHK192-8294</strain>
    </source>
</reference>
<comment type="similarity">
    <text evidence="2">Belongs to the TMEM86 family.</text>
</comment>
<keyword evidence="4 6" id="KW-1133">Transmembrane helix</keyword>
<evidence type="ECO:0000256" key="4">
    <source>
        <dbReference type="ARBA" id="ARBA00022989"/>
    </source>
</evidence>
<dbReference type="Pfam" id="PF07947">
    <property type="entry name" value="YhhN"/>
    <property type="match status" value="1"/>
</dbReference>
<comment type="caution">
    <text evidence="7">The sequence shown here is derived from an EMBL/GenBank/DDBJ whole genome shotgun (WGS) entry which is preliminary data.</text>
</comment>
<feature type="transmembrane region" description="Helical" evidence="6">
    <location>
        <begin position="160"/>
        <end position="184"/>
    </location>
</feature>
<proteinExistence type="inferred from homology"/>
<sequence length="216" mass="23923">MKRILWFPLLEGCLYLAFLSLDLFLPGSGWDIPLKYLSILLCFCFVLGTGQGRDGLLMKTALGFTLLADLFLLMLDRWYLVGVACFCVVQLLYLTRIAGLRPEKLPLRLALRVLLAVAALMIAWGLRALDGLTALSLFYFSQLICNALESLSLGAPFRGFALGLFLFLGCDLCVGLQNLSAWFPAAGGPLVEFARVGMWLFYLPSQVLISLSVKRK</sequence>
<evidence type="ECO:0000256" key="6">
    <source>
        <dbReference type="SAM" id="Phobius"/>
    </source>
</evidence>
<name>A0A9D2MNK2_9FIRM</name>
<keyword evidence="5 6" id="KW-0472">Membrane</keyword>
<evidence type="ECO:0000313" key="8">
    <source>
        <dbReference type="Proteomes" id="UP000823921"/>
    </source>
</evidence>
<dbReference type="AlphaFoldDB" id="A0A9D2MNK2"/>
<dbReference type="GO" id="GO:0016020">
    <property type="term" value="C:membrane"/>
    <property type="evidence" value="ECO:0007669"/>
    <property type="project" value="UniProtKB-SubCell"/>
</dbReference>
<feature type="transmembrane region" description="Helical" evidence="6">
    <location>
        <begin position="7"/>
        <end position="26"/>
    </location>
</feature>
<evidence type="ECO:0000256" key="1">
    <source>
        <dbReference type="ARBA" id="ARBA00004141"/>
    </source>
</evidence>
<keyword evidence="3 6" id="KW-0812">Transmembrane</keyword>
<organism evidence="7 8">
    <name type="scientific">Candidatus Flavonifractor intestinigallinarum</name>
    <dbReference type="NCBI Taxonomy" id="2838586"/>
    <lineage>
        <taxon>Bacteria</taxon>
        <taxon>Bacillati</taxon>
        <taxon>Bacillota</taxon>
        <taxon>Clostridia</taxon>
        <taxon>Eubacteriales</taxon>
        <taxon>Oscillospiraceae</taxon>
        <taxon>Flavonifractor</taxon>
    </lineage>
</organism>
<feature type="transmembrane region" description="Helical" evidence="6">
    <location>
        <begin position="79"/>
        <end position="97"/>
    </location>
</feature>
<evidence type="ECO:0000256" key="3">
    <source>
        <dbReference type="ARBA" id="ARBA00022692"/>
    </source>
</evidence>
<dbReference type="EMBL" id="DWXO01000072">
    <property type="protein sequence ID" value="HJB80804.1"/>
    <property type="molecule type" value="Genomic_DNA"/>
</dbReference>
<gene>
    <name evidence="7" type="ORF">H9712_07445</name>
</gene>
<dbReference type="InterPro" id="IPR012506">
    <property type="entry name" value="TMEM86B-like"/>
</dbReference>
<evidence type="ECO:0008006" key="9">
    <source>
        <dbReference type="Google" id="ProtNLM"/>
    </source>
</evidence>